<feature type="domain" description="Glycosyl hydrolase family 95 catalytic" evidence="2">
    <location>
        <begin position="276"/>
        <end position="535"/>
    </location>
</feature>
<evidence type="ECO:0000313" key="4">
    <source>
        <dbReference type="Proteomes" id="UP000263900"/>
    </source>
</evidence>
<dbReference type="PANTHER" id="PTHR31084">
    <property type="entry name" value="ALPHA-L-FUCOSIDASE 2"/>
    <property type="match status" value="1"/>
</dbReference>
<keyword evidence="4" id="KW-1185">Reference proteome</keyword>
<reference evidence="3 4" key="1">
    <citation type="submission" date="2018-09" db="EMBL/GenBank/DDBJ databases">
        <title>Genome sequencing of strain 6GH32-13.</title>
        <authorList>
            <person name="Weon H.-Y."/>
            <person name="Heo J."/>
            <person name="Kwon S.-W."/>
        </authorList>
    </citation>
    <scope>NUCLEOTIDE SEQUENCE [LARGE SCALE GENOMIC DNA]</scope>
    <source>
        <strain evidence="3 4">5GH32-13</strain>
    </source>
</reference>
<feature type="signal peptide" evidence="1">
    <location>
        <begin position="1"/>
        <end position="24"/>
    </location>
</feature>
<accession>A0A3B7MRU8</accession>
<evidence type="ECO:0000313" key="3">
    <source>
        <dbReference type="EMBL" id="AXY74335.1"/>
    </source>
</evidence>
<evidence type="ECO:0000259" key="2">
    <source>
        <dbReference type="Pfam" id="PF22124"/>
    </source>
</evidence>
<gene>
    <name evidence="3" type="ORF">D3H65_10255</name>
</gene>
<dbReference type="Gene3D" id="2.60.40.1180">
    <property type="entry name" value="Golgi alpha-mannosidase II"/>
    <property type="match status" value="1"/>
</dbReference>
<proteinExistence type="predicted"/>
<evidence type="ECO:0000256" key="1">
    <source>
        <dbReference type="SAM" id="SignalP"/>
    </source>
</evidence>
<sequence length="764" mass="85364">MRPVAFVRITCLLLYSLAAFSAAAQEIYAGRYKAIFNEAPRMVPTSKVPDAPLAGNGDIGLTLGGSPDNLCFYLGKNDFWRAWPVYPGGGIAFPGALQVSSEALKGASWYAEQVMDKAVVKGRFTKGNTSVSLTAWVAATHNTVVVEFISNKACRLQLKLWAPEGNTAVNGAGVTNQVQWVTRSFNDTALQEWPCHVAIAMKTLGAVVDQNNYIELLPGKKITITLTLYTSFDQPQWKEQAIREAGALTAVSVANMRIQHEAWWRQFWLRSSVRIGDPYLEQYYYASQYLLACSSRGDKFAPGIWGPFITKDSTAWGGDYHLNYNYQAPYWAAYSSNQIDLTNNFDQPLLDYMPKGVAHARSLLNVRGIYYPVGIGPRGLVTTRWPLTPEEMEKRYGTRENTIDDGFKFLGQKINAVFSVGNMLMRFYSTYDSSYALRVYPYLVACADFWEDYLKYEEGRYVIYMDHFNEIMPRLGSTGNWRDRLGDFNSTLSLGLVKMLFKGVVDMSTYLGKDQGRQSTWTHILTHLSQFPVGDADGRRSLQSVEKRPWGYEKPAGLNRVSIHGLLVPAGVAGPITDSSFNKILLDDVSHWKDKMKSGAEWGNTLNNGIETCFPGAVRVGYDPGEILQYLKERIARQSLSNWWITQGGGGIETLAAVPLTINEMLLQSYEGVVRIFPNWDHSKDAQFDQLRAYGAFLVSSRLRKGSVEYVHLLSEKGRVCVLANPWPGKSIQLVRNGKKAEVLRGAAVRFTTGVGEMIVVVSI</sequence>
<dbReference type="GO" id="GO:0004560">
    <property type="term" value="F:alpha-L-fucosidase activity"/>
    <property type="evidence" value="ECO:0007669"/>
    <property type="project" value="TreeGrafter"/>
</dbReference>
<dbReference type="Proteomes" id="UP000263900">
    <property type="component" value="Chromosome"/>
</dbReference>
<protein>
    <submittedName>
        <fullName evidence="3">Trehalose hydrolase</fullName>
    </submittedName>
</protein>
<organism evidence="3 4">
    <name type="scientific">Paraflavitalea soli</name>
    <dbReference type="NCBI Taxonomy" id="2315862"/>
    <lineage>
        <taxon>Bacteria</taxon>
        <taxon>Pseudomonadati</taxon>
        <taxon>Bacteroidota</taxon>
        <taxon>Chitinophagia</taxon>
        <taxon>Chitinophagales</taxon>
        <taxon>Chitinophagaceae</taxon>
        <taxon>Paraflavitalea</taxon>
    </lineage>
</organism>
<feature type="chain" id="PRO_5017586817" evidence="1">
    <location>
        <begin position="25"/>
        <end position="764"/>
    </location>
</feature>
<keyword evidence="3" id="KW-0378">Hydrolase</keyword>
<dbReference type="RefSeq" id="WP_119050222.1">
    <property type="nucleotide sequence ID" value="NZ_CP032157.1"/>
</dbReference>
<dbReference type="EMBL" id="CP032157">
    <property type="protein sequence ID" value="AXY74335.1"/>
    <property type="molecule type" value="Genomic_DNA"/>
</dbReference>
<dbReference type="InterPro" id="IPR054363">
    <property type="entry name" value="GH95_cat"/>
</dbReference>
<name>A0A3B7MRU8_9BACT</name>
<dbReference type="GO" id="GO:0005975">
    <property type="term" value="P:carbohydrate metabolic process"/>
    <property type="evidence" value="ECO:0007669"/>
    <property type="project" value="InterPro"/>
</dbReference>
<dbReference type="InterPro" id="IPR008928">
    <property type="entry name" value="6-hairpin_glycosidase_sf"/>
</dbReference>
<dbReference type="PANTHER" id="PTHR31084:SF0">
    <property type="entry name" value="ALPHA-L-FUCOSIDASE 2"/>
    <property type="match status" value="1"/>
</dbReference>
<dbReference type="InterPro" id="IPR013780">
    <property type="entry name" value="Glyco_hydro_b"/>
</dbReference>
<keyword evidence="1" id="KW-0732">Signal</keyword>
<dbReference type="KEGG" id="pseg:D3H65_10255"/>
<dbReference type="InterPro" id="IPR012341">
    <property type="entry name" value="6hp_glycosidase-like_sf"/>
</dbReference>
<dbReference type="AlphaFoldDB" id="A0A3B7MRU8"/>
<dbReference type="OrthoDB" id="9768507at2"/>
<dbReference type="SUPFAM" id="SSF48208">
    <property type="entry name" value="Six-hairpin glycosidases"/>
    <property type="match status" value="1"/>
</dbReference>
<dbReference type="Gene3D" id="1.50.10.10">
    <property type="match status" value="1"/>
</dbReference>
<dbReference type="Pfam" id="PF22124">
    <property type="entry name" value="Glyco_hydro_95_cat"/>
    <property type="match status" value="1"/>
</dbReference>